<feature type="transmembrane region" description="Helical" evidence="3">
    <location>
        <begin position="12"/>
        <end position="36"/>
    </location>
</feature>
<comment type="pathway">
    <text evidence="1">Mycotoxin biosynthesis.</text>
</comment>
<dbReference type="PROSITE" id="PS51257">
    <property type="entry name" value="PROKAR_LIPOPROTEIN"/>
    <property type="match status" value="1"/>
</dbReference>
<dbReference type="Proteomes" id="UP000292702">
    <property type="component" value="Unassembled WGS sequence"/>
</dbReference>
<keyword evidence="3" id="KW-0812">Transmembrane</keyword>
<protein>
    <submittedName>
        <fullName evidence="4">Uncharacterized protein</fullName>
    </submittedName>
</protein>
<accession>A0A4R0R746</accession>
<dbReference type="AlphaFoldDB" id="A0A4R0R746"/>
<sequence>MKPLKSKRRRSFPISGLGLACTVVLLCNIVQVVFWMKASRKRPCEDTAAVHLPSLDSDAYTWEGDDFPPYLPLQFGSPVELTLQNSVHYALDSPEADAEYQSLYPGTQLGFVHLGPHKRFFGLSMFHQFHCLDSLRKAILGRGHHASTNHSSEDPSVHAAHCLDYLRQTILCAADVTLEPEVPVEGSRDVGEGVGVRHVCRDWSKVYEFATTHQAVHV</sequence>
<dbReference type="InterPro" id="IPR021765">
    <property type="entry name" value="UstYa-like"/>
</dbReference>
<gene>
    <name evidence="4" type="ORF">EIP91_005421</name>
</gene>
<dbReference type="PANTHER" id="PTHR33365:SF4">
    <property type="entry name" value="CYCLOCHLOROTINE BIOSYNTHESIS PROTEIN O"/>
    <property type="match status" value="1"/>
</dbReference>
<reference evidence="4 5" key="1">
    <citation type="submission" date="2018-11" db="EMBL/GenBank/DDBJ databases">
        <title>Genome assembly of Steccherinum ochraceum LE-BIN_3174, the white-rot fungus of the Steccherinaceae family (The Residual Polyporoid clade, Polyporales, Basidiomycota).</title>
        <authorList>
            <person name="Fedorova T.V."/>
            <person name="Glazunova O.A."/>
            <person name="Landesman E.O."/>
            <person name="Moiseenko K.V."/>
            <person name="Psurtseva N.V."/>
            <person name="Savinova O.S."/>
            <person name="Shakhova N.V."/>
            <person name="Tyazhelova T.V."/>
            <person name="Vasina D.V."/>
        </authorList>
    </citation>
    <scope>NUCLEOTIDE SEQUENCE [LARGE SCALE GENOMIC DNA]</scope>
    <source>
        <strain evidence="4 5">LE-BIN_3174</strain>
    </source>
</reference>
<evidence type="ECO:0000256" key="2">
    <source>
        <dbReference type="ARBA" id="ARBA00035112"/>
    </source>
</evidence>
<dbReference type="Pfam" id="PF11807">
    <property type="entry name" value="UstYa"/>
    <property type="match status" value="1"/>
</dbReference>
<proteinExistence type="inferred from homology"/>
<dbReference type="PANTHER" id="PTHR33365">
    <property type="entry name" value="YALI0B05434P"/>
    <property type="match status" value="1"/>
</dbReference>
<name>A0A4R0R746_9APHY</name>
<evidence type="ECO:0000313" key="5">
    <source>
        <dbReference type="Proteomes" id="UP000292702"/>
    </source>
</evidence>
<organism evidence="4 5">
    <name type="scientific">Steccherinum ochraceum</name>
    <dbReference type="NCBI Taxonomy" id="92696"/>
    <lineage>
        <taxon>Eukaryota</taxon>
        <taxon>Fungi</taxon>
        <taxon>Dikarya</taxon>
        <taxon>Basidiomycota</taxon>
        <taxon>Agaricomycotina</taxon>
        <taxon>Agaricomycetes</taxon>
        <taxon>Polyporales</taxon>
        <taxon>Steccherinaceae</taxon>
        <taxon>Steccherinum</taxon>
    </lineage>
</organism>
<keyword evidence="5" id="KW-1185">Reference proteome</keyword>
<comment type="caution">
    <text evidence="4">The sequence shown here is derived from an EMBL/GenBank/DDBJ whole genome shotgun (WGS) entry which is preliminary data.</text>
</comment>
<dbReference type="STRING" id="92696.A0A4R0R746"/>
<keyword evidence="3" id="KW-0472">Membrane</keyword>
<dbReference type="GO" id="GO:0043386">
    <property type="term" value="P:mycotoxin biosynthetic process"/>
    <property type="evidence" value="ECO:0007669"/>
    <property type="project" value="InterPro"/>
</dbReference>
<keyword evidence="3" id="KW-1133">Transmembrane helix</keyword>
<dbReference type="EMBL" id="RWJN01000299">
    <property type="protein sequence ID" value="TCD63421.1"/>
    <property type="molecule type" value="Genomic_DNA"/>
</dbReference>
<evidence type="ECO:0000256" key="3">
    <source>
        <dbReference type="SAM" id="Phobius"/>
    </source>
</evidence>
<comment type="similarity">
    <text evidence="2">Belongs to the ustYa family.</text>
</comment>
<evidence type="ECO:0000256" key="1">
    <source>
        <dbReference type="ARBA" id="ARBA00004685"/>
    </source>
</evidence>
<evidence type="ECO:0000313" key="4">
    <source>
        <dbReference type="EMBL" id="TCD63421.1"/>
    </source>
</evidence>
<dbReference type="OrthoDB" id="3687641at2759"/>